<dbReference type="AlphaFoldDB" id="A0A2I8F4U0"/>
<dbReference type="Pfam" id="PF04909">
    <property type="entry name" value="Amidohydro_2"/>
    <property type="match status" value="1"/>
</dbReference>
<dbReference type="GO" id="GO:0016831">
    <property type="term" value="F:carboxy-lyase activity"/>
    <property type="evidence" value="ECO:0007669"/>
    <property type="project" value="InterPro"/>
</dbReference>
<dbReference type="EMBL" id="CP026114">
    <property type="protein sequence ID" value="AUT66738.1"/>
    <property type="molecule type" value="Genomic_DNA"/>
</dbReference>
<dbReference type="KEGG" id="pter:C2L65_44990"/>
<dbReference type="PANTHER" id="PTHR21240">
    <property type="entry name" value="2-AMINO-3-CARBOXYLMUCONATE-6-SEMIALDEHYDE DECARBOXYLASE"/>
    <property type="match status" value="1"/>
</dbReference>
<dbReference type="GO" id="GO:0019748">
    <property type="term" value="P:secondary metabolic process"/>
    <property type="evidence" value="ECO:0007669"/>
    <property type="project" value="TreeGrafter"/>
</dbReference>
<gene>
    <name evidence="3" type="ORF">C2L65_44990</name>
</gene>
<protein>
    <recommendedName>
        <fullName evidence="2">Amidohydrolase-related domain-containing protein</fullName>
    </recommendedName>
</protein>
<keyword evidence="1" id="KW-0456">Lyase</keyword>
<feature type="domain" description="Amidohydrolase-related" evidence="2">
    <location>
        <begin position="4"/>
        <end position="93"/>
    </location>
</feature>
<evidence type="ECO:0000313" key="3">
    <source>
        <dbReference type="EMBL" id="AUT66738.1"/>
    </source>
</evidence>
<dbReference type="Proteomes" id="UP000243502">
    <property type="component" value="Chromosome 4"/>
</dbReference>
<proteinExistence type="predicted"/>
<evidence type="ECO:0000256" key="1">
    <source>
        <dbReference type="ARBA" id="ARBA00023239"/>
    </source>
</evidence>
<sequence>MLDGDAGIKFAHATNNRLGEAVRQHPDRFGGFTHLPMRIPEAAVDELEHCVRDLGFRGAMVNRLNDGRFLDDERFAPVLSKAVELDVPVYIRTCRRRRCMRVTIRACQAEPVHCLPLEYLAGIRRLQFMFYEWCWPEYLMSYPD</sequence>
<name>A0A2I8F4U0_9BURK</name>
<dbReference type="InterPro" id="IPR032465">
    <property type="entry name" value="ACMSD"/>
</dbReference>
<evidence type="ECO:0000259" key="2">
    <source>
        <dbReference type="Pfam" id="PF04909"/>
    </source>
</evidence>
<dbReference type="InterPro" id="IPR032466">
    <property type="entry name" value="Metal_Hydrolase"/>
</dbReference>
<dbReference type="SUPFAM" id="SSF51556">
    <property type="entry name" value="Metallo-dependent hydrolases"/>
    <property type="match status" value="1"/>
</dbReference>
<organism evidence="3 4">
    <name type="scientific">Paraburkholderia terrae</name>
    <dbReference type="NCBI Taxonomy" id="311230"/>
    <lineage>
        <taxon>Bacteria</taxon>
        <taxon>Pseudomonadati</taxon>
        <taxon>Pseudomonadota</taxon>
        <taxon>Betaproteobacteria</taxon>
        <taxon>Burkholderiales</taxon>
        <taxon>Burkholderiaceae</taxon>
        <taxon>Paraburkholderia</taxon>
    </lineage>
</organism>
<dbReference type="InterPro" id="IPR006680">
    <property type="entry name" value="Amidohydro-rel"/>
</dbReference>
<reference evidence="3 4" key="1">
    <citation type="submission" date="2018-01" db="EMBL/GenBank/DDBJ databases">
        <title>Species boundaries and ecological features among Paraburkholderia terrae DSMZ17804T, P. hospita DSMZ17164T and P. caribensis DSMZ13236T.</title>
        <authorList>
            <person name="Pratama A.A."/>
        </authorList>
    </citation>
    <scope>NUCLEOTIDE SEQUENCE [LARGE SCALE GENOMIC DNA]</scope>
    <source>
        <strain evidence="3 4">DSM 17804</strain>
    </source>
</reference>
<dbReference type="PANTHER" id="PTHR21240:SF30">
    <property type="entry name" value="AMIDOHYDROLASE-RELATED DOMAIN-CONTAINING PROTEIN-RELATED"/>
    <property type="match status" value="1"/>
</dbReference>
<accession>A0A2I8F4U0</accession>
<evidence type="ECO:0000313" key="4">
    <source>
        <dbReference type="Proteomes" id="UP000243502"/>
    </source>
</evidence>
<dbReference type="GO" id="GO:0005829">
    <property type="term" value="C:cytosol"/>
    <property type="evidence" value="ECO:0007669"/>
    <property type="project" value="TreeGrafter"/>
</dbReference>
<dbReference type="Gene3D" id="3.20.20.140">
    <property type="entry name" value="Metal-dependent hydrolases"/>
    <property type="match status" value="1"/>
</dbReference>
<dbReference type="GO" id="GO:0016787">
    <property type="term" value="F:hydrolase activity"/>
    <property type="evidence" value="ECO:0007669"/>
    <property type="project" value="InterPro"/>
</dbReference>